<dbReference type="GeneID" id="54763108"/>
<evidence type="ECO:0000313" key="2">
    <source>
        <dbReference type="Proteomes" id="UP000001488"/>
    </source>
</evidence>
<accession>C5A5Q3</accession>
<dbReference type="RefSeq" id="WP_015858678.1">
    <property type="nucleotide sequence ID" value="NC_012804.1"/>
</dbReference>
<reference evidence="1 2" key="1">
    <citation type="journal article" date="2007" name="Genome Biol.">
        <title>Genome analysis and genome-wide proteomics of Thermococcus gammatolerans, the most radioresistant organism known amongst the Archaea.</title>
        <authorList>
            <person name="Zivanovic Y."/>
            <person name="Armengaud J."/>
            <person name="Lagorce A."/>
            <person name="Leplat C."/>
            <person name="Guerin P."/>
            <person name="Dutertre M."/>
            <person name="Anthouard V."/>
            <person name="Forterre P."/>
            <person name="Wincker P."/>
            <person name="Confalonieri F."/>
        </authorList>
    </citation>
    <scope>NUCLEOTIDE SEQUENCE [LARGE SCALE GENOMIC DNA]</scope>
    <source>
        <strain evidence="2">DSM 15229 / JCM 11827 / EJ3</strain>
    </source>
</reference>
<dbReference type="PaxDb" id="593117-TGAM_1063"/>
<proteinExistence type="predicted"/>
<dbReference type="EMBL" id="CP001398">
    <property type="protein sequence ID" value="ACS33565.1"/>
    <property type="molecule type" value="Genomic_DNA"/>
</dbReference>
<evidence type="ECO:0000313" key="1">
    <source>
        <dbReference type="EMBL" id="ACS33565.1"/>
    </source>
</evidence>
<gene>
    <name evidence="1" type="ordered locus">TGAM_1063</name>
</gene>
<dbReference type="PATRIC" id="fig|593117.10.peg.1062"/>
<keyword evidence="2" id="KW-1185">Reference proteome</keyword>
<evidence type="ECO:0008006" key="3">
    <source>
        <dbReference type="Google" id="ProtNLM"/>
    </source>
</evidence>
<dbReference type="eggNOG" id="arCOG10056">
    <property type="taxonomic scope" value="Archaea"/>
</dbReference>
<dbReference type="KEGG" id="tga:TGAM_1063"/>
<dbReference type="HOGENOM" id="CLU_3163307_0_0_2"/>
<sequence length="47" mass="5302">MAGLYRKGSRYLYVEVAEVKGRGLLRVFMAMGEEETLKPYVEVFSAG</sequence>
<name>C5A5Q3_THEGJ</name>
<dbReference type="Proteomes" id="UP000001488">
    <property type="component" value="Chromosome"/>
</dbReference>
<organism evidence="1 2">
    <name type="scientific">Thermococcus gammatolerans (strain DSM 15229 / JCM 11827 / EJ3)</name>
    <dbReference type="NCBI Taxonomy" id="593117"/>
    <lineage>
        <taxon>Archaea</taxon>
        <taxon>Methanobacteriati</taxon>
        <taxon>Methanobacteriota</taxon>
        <taxon>Thermococci</taxon>
        <taxon>Thermococcales</taxon>
        <taxon>Thermococcaceae</taxon>
        <taxon>Thermococcus</taxon>
    </lineage>
</organism>
<dbReference type="AlphaFoldDB" id="C5A5Q3"/>
<protein>
    <recommendedName>
        <fullName evidence="3">Transposase</fullName>
    </recommendedName>
</protein>
<dbReference type="OrthoDB" id="97476at2157"/>